<keyword evidence="3" id="KW-1185">Reference proteome</keyword>
<dbReference type="RefSeq" id="WP_380643732.1">
    <property type="nucleotide sequence ID" value="NZ_JBHSQO010000088.1"/>
</dbReference>
<sequence>MRSPGTLADFADLDGRTSLRELVVDQLAAHASDYDLGAVTAAYRTAVNSRLATTVNPDAELLIDEDDQVAVDDRVDGDLRELLDDALFTVDLQKLAEHHRRPCAADTATRV</sequence>
<protein>
    <submittedName>
        <fullName evidence="1">Uncharacterized protein</fullName>
    </submittedName>
</protein>
<proteinExistence type="predicted"/>
<evidence type="ECO:0000313" key="3">
    <source>
        <dbReference type="Proteomes" id="UP001596220"/>
    </source>
</evidence>
<evidence type="ECO:0000313" key="1">
    <source>
        <dbReference type="EMBL" id="MFC6094954.1"/>
    </source>
</evidence>
<gene>
    <name evidence="1" type="ORF">ACFP3R_37310</name>
    <name evidence="2" type="ORF">ACFP3R_37345</name>
</gene>
<name>A0ABW1PI13_9PSEU</name>
<dbReference type="Proteomes" id="UP001596220">
    <property type="component" value="Unassembled WGS sequence"/>
</dbReference>
<organism evidence="1 3">
    <name type="scientific">Saccharothrix lopnurensis</name>
    <dbReference type="NCBI Taxonomy" id="1670621"/>
    <lineage>
        <taxon>Bacteria</taxon>
        <taxon>Bacillati</taxon>
        <taxon>Actinomycetota</taxon>
        <taxon>Actinomycetes</taxon>
        <taxon>Pseudonocardiales</taxon>
        <taxon>Pseudonocardiaceae</taxon>
        <taxon>Saccharothrix</taxon>
    </lineage>
</organism>
<dbReference type="EMBL" id="JBHSQO010000088">
    <property type="protein sequence ID" value="MFC6094954.1"/>
    <property type="molecule type" value="Genomic_DNA"/>
</dbReference>
<comment type="caution">
    <text evidence="1">The sequence shown here is derived from an EMBL/GenBank/DDBJ whole genome shotgun (WGS) entry which is preliminary data.</text>
</comment>
<evidence type="ECO:0000313" key="2">
    <source>
        <dbReference type="EMBL" id="MFC6094961.1"/>
    </source>
</evidence>
<reference evidence="1" key="1">
    <citation type="journal article" date="2014" name="Int. J. Syst. Evol. Microbiol.">
        <title>Complete genome of a new Firmicutes species belonging to the dominant human colonic microbiota ('Ruminococcus bicirculans') reveals two chromosomes and a selective capacity to utilize plant glucans.</title>
        <authorList>
            <consortium name="NISC Comparative Sequencing Program"/>
            <person name="Wegmann U."/>
            <person name="Louis P."/>
            <person name="Goesmann A."/>
            <person name="Henrissat B."/>
            <person name="Duncan S.H."/>
            <person name="Flint H.J."/>
        </authorList>
    </citation>
    <scope>NUCLEOTIDE SEQUENCE</scope>
    <source>
        <strain evidence="1">CGMCC 4.7246</strain>
    </source>
</reference>
<dbReference type="EMBL" id="JBHSQO010000088">
    <property type="protein sequence ID" value="MFC6094961.1"/>
    <property type="molecule type" value="Genomic_DNA"/>
</dbReference>
<reference evidence="1" key="3">
    <citation type="submission" date="2024-09" db="EMBL/GenBank/DDBJ databases">
        <authorList>
            <person name="Sun Q."/>
            <person name="Mori K."/>
        </authorList>
    </citation>
    <scope>NUCLEOTIDE SEQUENCE</scope>
    <source>
        <strain evidence="1">CGMCC 4.7246</strain>
    </source>
</reference>
<reference evidence="3" key="2">
    <citation type="journal article" date="2019" name="Int. J. Syst. Evol. Microbiol.">
        <title>The Global Catalogue of Microorganisms (GCM) 10K type strain sequencing project: providing services to taxonomists for standard genome sequencing and annotation.</title>
        <authorList>
            <consortium name="The Broad Institute Genomics Platform"/>
            <consortium name="The Broad Institute Genome Sequencing Center for Infectious Disease"/>
            <person name="Wu L."/>
            <person name="Ma J."/>
        </authorList>
    </citation>
    <scope>NUCLEOTIDE SEQUENCE [LARGE SCALE GENOMIC DNA]</scope>
    <source>
        <strain evidence="3">CGMCC 4.7246</strain>
    </source>
</reference>
<accession>A0ABW1PI13</accession>